<dbReference type="PANTHER" id="PTHR14430:SF0">
    <property type="entry name" value="SEC2P DOMAIN-CONTAINING PROTEIN"/>
    <property type="match status" value="1"/>
</dbReference>
<evidence type="ECO:0000256" key="1">
    <source>
        <dbReference type="ARBA" id="ARBA00023054"/>
    </source>
</evidence>
<accession>B2G471</accession>
<protein>
    <submittedName>
        <fullName evidence="5">Rab guanine nucleotide exchange factor SEC2</fullName>
    </submittedName>
</protein>
<feature type="compositionally biased region" description="Polar residues" evidence="3">
    <location>
        <begin position="550"/>
        <end position="577"/>
    </location>
</feature>
<evidence type="ECO:0000259" key="4">
    <source>
        <dbReference type="Pfam" id="PF06428"/>
    </source>
</evidence>
<sequence length="779" mass="86448">MSEPSEVEESRRVSTQIMSLSTQLIESIERQSTLEKELNQANKIIEGHGGAMQEYEKLKKNFAELEKRESNKDAQLNKLREELRKQKEARTEADSNADKLNHEVEELTASLFDEANNMVADARKASHATELRNAKLVEQLHERDALLETLNLQLRHLKKVIQTLDDDSMASEQVKTLANASDNANLAASLSKNLSSSHGRQIEAPLGPIFSPNITAVRYDLGLYHEFLKFLAVLPDYQDIKDTASDSKLLRRLVNDEIQPVLKLENASGLGWILKRTLVNLMIEGLVAVEPISGLNEMHQYGYASPMLNQHSKMGGNNSNSLENSPATTSNTSTTTKRNHSRSSSMTKSLNLFNYPSDSPPVALREKCAICGECRDDLVEHARLHILKTQSRADDGTVTVNNTFPLCKYCVLKIRQTCEIFAFLRSLKLGAWKLEKVSLTSVSKGDSKEFSQVSMVNSNEDKPNRDSKKENRKTARKSFMAGMNALNSKNTTVTPEVPVSQAGAPTTNIQWAWIQLCRLRSMLHWTHIGIWNVDDCITSKIGPLVINDGSNNAAGKTTTHDINGSVNKDGSSSNETPTGEAYGEKHSQVPPVPSTPVAASEPANNSNEPDTFDFEAGGDTPIDDQKTKTESPKKEKEHSTPQKPTHSPETIQEEKENINEDNPRSSEVEEKKTEDEKKEKKNSSKISESNENSNSSKELLDNLDKLGEQLKEESGTSEAPQTNGNGSKNVNSNTNRNNGSPSPKKKDVQRHRSIKSVLQSDNESASNTEDQYDDAQEIQ</sequence>
<dbReference type="GO" id="GO:0005085">
    <property type="term" value="F:guanyl-nucleotide exchange factor activity"/>
    <property type="evidence" value="ECO:0007669"/>
    <property type="project" value="EnsemblFungi"/>
</dbReference>
<dbReference type="InterPro" id="IPR009449">
    <property type="entry name" value="Sec2_N"/>
</dbReference>
<feature type="compositionally biased region" description="Basic and acidic residues" evidence="3">
    <location>
        <begin position="698"/>
        <end position="714"/>
    </location>
</feature>
<dbReference type="GO" id="GO:0006914">
    <property type="term" value="P:autophagy"/>
    <property type="evidence" value="ECO:0007669"/>
    <property type="project" value="EnsemblFungi"/>
</dbReference>
<name>B2G471_ZYGRO</name>
<dbReference type="GO" id="GO:0051286">
    <property type="term" value="C:cell tip"/>
    <property type="evidence" value="ECO:0007669"/>
    <property type="project" value="TreeGrafter"/>
</dbReference>
<feature type="compositionally biased region" description="Basic and acidic residues" evidence="3">
    <location>
        <begin position="459"/>
        <end position="473"/>
    </location>
</feature>
<reference evidence="5" key="1">
    <citation type="submission" date="2008-02" db="EMBL/GenBank/DDBJ databases">
        <title>Zygosaccharomyces rouxii homologs of Saccharomyces cerevisiae chromosome III.</title>
        <authorList>
            <person name="Gordon J.L."/>
            <person name="Wolfe K.H."/>
        </authorList>
    </citation>
    <scope>NUCLEOTIDE SEQUENCE</scope>
    <source>
        <strain evidence="5">CBS 732</strain>
    </source>
</reference>
<feature type="compositionally biased region" description="Polar residues" evidence="3">
    <location>
        <begin position="756"/>
        <end position="769"/>
    </location>
</feature>
<dbReference type="InterPro" id="IPR040351">
    <property type="entry name" value="RAB3IL/RAB3IP/Sec2"/>
</dbReference>
<dbReference type="PANTHER" id="PTHR14430">
    <property type="entry name" value="RABIN3-RELATED"/>
    <property type="match status" value="1"/>
</dbReference>
<feature type="compositionally biased region" description="Basic and acidic residues" evidence="3">
    <location>
        <begin position="652"/>
        <end position="682"/>
    </location>
</feature>
<feature type="region of interest" description="Disordered" evidence="3">
    <location>
        <begin position="309"/>
        <end position="350"/>
    </location>
</feature>
<dbReference type="KEGG" id="zro:ZYRO0F16698g"/>
<feature type="compositionally biased region" description="Polar residues" evidence="3">
    <location>
        <begin position="309"/>
        <end position="327"/>
    </location>
</feature>
<dbReference type="GO" id="GO:0070273">
    <property type="term" value="F:phosphatidylinositol-4-phosphate binding"/>
    <property type="evidence" value="ECO:0007669"/>
    <property type="project" value="EnsemblFungi"/>
</dbReference>
<dbReference type="OMA" id="WSKLGFW"/>
<dbReference type="SUPFAM" id="SSF144284">
    <property type="entry name" value="Sec2 N-terminal region"/>
    <property type="match status" value="1"/>
</dbReference>
<dbReference type="GO" id="GO:0005934">
    <property type="term" value="C:cellular bud tip"/>
    <property type="evidence" value="ECO:0007669"/>
    <property type="project" value="EnsemblFungi"/>
</dbReference>
<evidence type="ECO:0000256" key="2">
    <source>
        <dbReference type="SAM" id="Coils"/>
    </source>
</evidence>
<evidence type="ECO:0000256" key="3">
    <source>
        <dbReference type="SAM" id="MobiDB-lite"/>
    </source>
</evidence>
<evidence type="ECO:0000313" key="5">
    <source>
        <dbReference type="EMBL" id="CAQ43380.1"/>
    </source>
</evidence>
<dbReference type="GO" id="GO:0032120">
    <property type="term" value="P:ascospore-type prospore membrane formation"/>
    <property type="evidence" value="ECO:0007669"/>
    <property type="project" value="EnsemblFungi"/>
</dbReference>
<dbReference type="Pfam" id="PF25555">
    <property type="entry name" value="RAB3A-like_C"/>
    <property type="match status" value="1"/>
</dbReference>
<dbReference type="GO" id="GO:0005935">
    <property type="term" value="C:cellular bud neck"/>
    <property type="evidence" value="ECO:0007669"/>
    <property type="project" value="EnsemblFungi"/>
</dbReference>
<dbReference type="GO" id="GO:0005829">
    <property type="term" value="C:cytosol"/>
    <property type="evidence" value="ECO:0007669"/>
    <property type="project" value="EnsemblFungi"/>
</dbReference>
<dbReference type="AlphaFoldDB" id="B2G471"/>
<feature type="coiled-coil region" evidence="2">
    <location>
        <begin position="48"/>
        <end position="110"/>
    </location>
</feature>
<keyword evidence="1 2" id="KW-0175">Coiled coil</keyword>
<gene>
    <name evidence="5" type="primary">Zr_SEC2</name>
    <name evidence="5" type="ORF">Zrou_1p88</name>
</gene>
<feature type="compositionally biased region" description="Low complexity" evidence="3">
    <location>
        <begin position="723"/>
        <end position="740"/>
    </location>
</feature>
<dbReference type="EMBL" id="AM989980">
    <property type="protein sequence ID" value="CAQ43380.1"/>
    <property type="molecule type" value="Genomic_DNA"/>
</dbReference>
<feature type="region of interest" description="Disordered" evidence="3">
    <location>
        <begin position="450"/>
        <end position="474"/>
    </location>
</feature>
<proteinExistence type="predicted"/>
<dbReference type="GO" id="GO:0042802">
    <property type="term" value="F:identical protein binding"/>
    <property type="evidence" value="ECO:0007669"/>
    <property type="project" value="EnsemblFungi"/>
</dbReference>
<dbReference type="Pfam" id="PF06428">
    <property type="entry name" value="Sec2p"/>
    <property type="match status" value="1"/>
</dbReference>
<dbReference type="Gene3D" id="6.10.140.910">
    <property type="match status" value="1"/>
</dbReference>
<dbReference type="CDD" id="cd21044">
    <property type="entry name" value="Rab11BD_RAB3IP_like"/>
    <property type="match status" value="1"/>
</dbReference>
<feature type="compositionally biased region" description="Acidic residues" evidence="3">
    <location>
        <begin position="770"/>
        <end position="779"/>
    </location>
</feature>
<feature type="compositionally biased region" description="Low complexity" evidence="3">
    <location>
        <begin position="684"/>
        <end position="697"/>
    </location>
</feature>
<feature type="domain" description="GDP/GTP exchange factor Sec2 N-terminal" evidence="4">
    <location>
        <begin position="31"/>
        <end position="164"/>
    </location>
</feature>
<feature type="compositionally biased region" description="Basic and acidic residues" evidence="3">
    <location>
        <begin position="623"/>
        <end position="640"/>
    </location>
</feature>
<feature type="region of interest" description="Disordered" evidence="3">
    <location>
        <begin position="550"/>
        <end position="779"/>
    </location>
</feature>
<dbReference type="GO" id="GO:0006887">
    <property type="term" value="P:exocytosis"/>
    <property type="evidence" value="ECO:0007669"/>
    <property type="project" value="EnsemblFungi"/>
</dbReference>
<organism evidence="5">
    <name type="scientific">Zygosaccharomyces rouxii</name>
    <dbReference type="NCBI Taxonomy" id="4956"/>
    <lineage>
        <taxon>Eukaryota</taxon>
        <taxon>Fungi</taxon>
        <taxon>Dikarya</taxon>
        <taxon>Ascomycota</taxon>
        <taxon>Saccharomycotina</taxon>
        <taxon>Saccharomycetes</taxon>
        <taxon>Saccharomycetales</taxon>
        <taxon>Saccharomycetaceae</taxon>
        <taxon>Zygosaccharomyces</taxon>
    </lineage>
</organism>
<dbReference type="GO" id="GO:0070319">
    <property type="term" value="C:Golgi to plasma membrane transport vesicle"/>
    <property type="evidence" value="ECO:0007669"/>
    <property type="project" value="TreeGrafter"/>
</dbReference>